<organism evidence="1 2">
    <name type="scientific">Brachionus plicatilis</name>
    <name type="common">Marine rotifer</name>
    <name type="synonym">Brachionus muelleri</name>
    <dbReference type="NCBI Taxonomy" id="10195"/>
    <lineage>
        <taxon>Eukaryota</taxon>
        <taxon>Metazoa</taxon>
        <taxon>Spiralia</taxon>
        <taxon>Gnathifera</taxon>
        <taxon>Rotifera</taxon>
        <taxon>Eurotatoria</taxon>
        <taxon>Monogononta</taxon>
        <taxon>Pseudotrocha</taxon>
        <taxon>Ploima</taxon>
        <taxon>Brachionidae</taxon>
        <taxon>Brachionus</taxon>
    </lineage>
</organism>
<protein>
    <submittedName>
        <fullName evidence="1">Uncharacterized protein</fullName>
    </submittedName>
</protein>
<gene>
    <name evidence="1" type="ORF">BpHYR1_017256</name>
</gene>
<sequence>MESNQDDMLNNMIFFNKHSVDSLGSRIRDLKTETCFVRKKICQVENCKKAADLSQRELDSKLRNKMEMAKKIDQLNKINYILKFELDQVEHTKNSFIDELIFSLIEKFPMYANF</sequence>
<name>A0A3M7P6H7_BRAPC</name>
<accession>A0A3M7P6H7</accession>
<comment type="caution">
    <text evidence="1">The sequence shown here is derived from an EMBL/GenBank/DDBJ whole genome shotgun (WGS) entry which is preliminary data.</text>
</comment>
<reference evidence="1 2" key="1">
    <citation type="journal article" date="2018" name="Sci. Rep.">
        <title>Genomic signatures of local adaptation to the degree of environmental predictability in rotifers.</title>
        <authorList>
            <person name="Franch-Gras L."/>
            <person name="Hahn C."/>
            <person name="Garcia-Roger E.M."/>
            <person name="Carmona M.J."/>
            <person name="Serra M."/>
            <person name="Gomez A."/>
        </authorList>
    </citation>
    <scope>NUCLEOTIDE SEQUENCE [LARGE SCALE GENOMIC DNA]</scope>
    <source>
        <strain evidence="1">HYR1</strain>
    </source>
</reference>
<keyword evidence="2" id="KW-1185">Reference proteome</keyword>
<proteinExistence type="predicted"/>
<dbReference type="Proteomes" id="UP000276133">
    <property type="component" value="Unassembled WGS sequence"/>
</dbReference>
<dbReference type="AlphaFoldDB" id="A0A3M7P6H7"/>
<evidence type="ECO:0000313" key="2">
    <source>
        <dbReference type="Proteomes" id="UP000276133"/>
    </source>
</evidence>
<dbReference type="EMBL" id="REGN01012855">
    <property type="protein sequence ID" value="RMZ94696.1"/>
    <property type="molecule type" value="Genomic_DNA"/>
</dbReference>
<evidence type="ECO:0000313" key="1">
    <source>
        <dbReference type="EMBL" id="RMZ94696.1"/>
    </source>
</evidence>